<keyword evidence="5" id="KW-1185">Reference proteome</keyword>
<name>A0A093GLX3_DRYPU</name>
<sequence>QEKLDPWQSLDPFADSEDKPFKKGRPFLVPPGLKDVVGDKRKKKGPRKLQDFMKWFSATYYDSSDSRRTKRKGLTFADLEVFYWKEQKERLAAWKKLQ</sequence>
<evidence type="ECO:0000313" key="5">
    <source>
        <dbReference type="Proteomes" id="UP000053875"/>
    </source>
</evidence>
<dbReference type="STRING" id="118200.A0A093GLX3"/>
<dbReference type="GO" id="GO:0010032">
    <property type="term" value="P:meiotic chromosome condensation"/>
    <property type="evidence" value="ECO:0007669"/>
    <property type="project" value="TreeGrafter"/>
</dbReference>
<dbReference type="InterPro" id="IPR031739">
    <property type="entry name" value="Ncaph2"/>
</dbReference>
<dbReference type="Proteomes" id="UP000053875">
    <property type="component" value="Unassembled WGS sequence"/>
</dbReference>
<dbReference type="GO" id="GO:0051306">
    <property type="term" value="P:mitotic sister chromatid separation"/>
    <property type="evidence" value="ECO:0007669"/>
    <property type="project" value="TreeGrafter"/>
</dbReference>
<proteinExistence type="predicted"/>
<organism evidence="4 5">
    <name type="scientific">Dryobates pubescens</name>
    <name type="common">Downy woodpecker</name>
    <name type="synonym">Picoides pubescens</name>
    <dbReference type="NCBI Taxonomy" id="118200"/>
    <lineage>
        <taxon>Eukaryota</taxon>
        <taxon>Metazoa</taxon>
        <taxon>Chordata</taxon>
        <taxon>Craniata</taxon>
        <taxon>Vertebrata</taxon>
        <taxon>Euteleostomi</taxon>
        <taxon>Archelosauria</taxon>
        <taxon>Archosauria</taxon>
        <taxon>Dinosauria</taxon>
        <taxon>Saurischia</taxon>
        <taxon>Theropoda</taxon>
        <taxon>Coelurosauria</taxon>
        <taxon>Aves</taxon>
        <taxon>Neognathae</taxon>
        <taxon>Neoaves</taxon>
        <taxon>Telluraves</taxon>
        <taxon>Coraciimorphae</taxon>
        <taxon>Piciformes</taxon>
        <taxon>Picidae</taxon>
        <taxon>Dryobates</taxon>
    </lineage>
</organism>
<evidence type="ECO:0000256" key="2">
    <source>
        <dbReference type="ARBA" id="ARBA00023067"/>
    </source>
</evidence>
<evidence type="ECO:0000256" key="3">
    <source>
        <dbReference type="ARBA" id="ARBA00030479"/>
    </source>
</evidence>
<dbReference type="GO" id="GO:0003682">
    <property type="term" value="F:chromatin binding"/>
    <property type="evidence" value="ECO:0007669"/>
    <property type="project" value="TreeGrafter"/>
</dbReference>
<dbReference type="PANTHER" id="PTHR14324">
    <property type="entry name" value="CONDENSIN-2 COMPLEX SUBUNIT H2"/>
    <property type="match status" value="1"/>
</dbReference>
<evidence type="ECO:0000256" key="1">
    <source>
        <dbReference type="ARBA" id="ARBA00016903"/>
    </source>
</evidence>
<keyword evidence="2" id="KW-0226">DNA condensation</keyword>
<feature type="non-terminal residue" evidence="4">
    <location>
        <position position="1"/>
    </location>
</feature>
<dbReference type="AlphaFoldDB" id="A0A093GLX3"/>
<gene>
    <name evidence="4" type="ORF">N307_06349</name>
</gene>
<protein>
    <recommendedName>
        <fullName evidence="1">Condensin-2 complex subunit H2</fullName>
    </recommendedName>
    <alternativeName>
        <fullName evidence="3">Non-SMC condensin II complex subunit H2</fullName>
    </alternativeName>
</protein>
<accession>A0A093GLX3</accession>
<dbReference type="GO" id="GO:0005634">
    <property type="term" value="C:nucleus"/>
    <property type="evidence" value="ECO:0007669"/>
    <property type="project" value="TreeGrafter"/>
</dbReference>
<dbReference type="GO" id="GO:0000796">
    <property type="term" value="C:condensin complex"/>
    <property type="evidence" value="ECO:0007669"/>
    <property type="project" value="TreeGrafter"/>
</dbReference>
<reference evidence="4 5" key="1">
    <citation type="submission" date="2014-04" db="EMBL/GenBank/DDBJ databases">
        <title>Genome evolution of avian class.</title>
        <authorList>
            <person name="Zhang G."/>
            <person name="Li C."/>
        </authorList>
    </citation>
    <scope>NUCLEOTIDE SEQUENCE [LARGE SCALE GENOMIC DNA]</scope>
    <source>
        <strain evidence="4">BGI_N307</strain>
    </source>
</reference>
<dbReference type="EMBL" id="KL216799">
    <property type="protein sequence ID" value="KFV71270.1"/>
    <property type="molecule type" value="Genomic_DNA"/>
</dbReference>
<evidence type="ECO:0000313" key="4">
    <source>
        <dbReference type="EMBL" id="KFV71270.1"/>
    </source>
</evidence>
<dbReference type="PANTHER" id="PTHR14324:SF3">
    <property type="entry name" value="CONDENSIN-2 COMPLEX SUBUNIT H2"/>
    <property type="match status" value="1"/>
</dbReference>
<feature type="non-terminal residue" evidence="4">
    <location>
        <position position="98"/>
    </location>
</feature>